<evidence type="ECO:0000313" key="2">
    <source>
        <dbReference type="EMBL" id="KAF2897486.1"/>
    </source>
</evidence>
<feature type="non-terminal residue" evidence="2">
    <location>
        <position position="1"/>
    </location>
</feature>
<accession>A0A8K0D5S7</accession>
<dbReference type="AlphaFoldDB" id="A0A8K0D5S7"/>
<feature type="region of interest" description="Disordered" evidence="1">
    <location>
        <begin position="1"/>
        <end position="22"/>
    </location>
</feature>
<keyword evidence="3" id="KW-1185">Reference proteome</keyword>
<evidence type="ECO:0008006" key="4">
    <source>
        <dbReference type="Google" id="ProtNLM"/>
    </source>
</evidence>
<evidence type="ECO:0000313" key="3">
    <source>
        <dbReference type="Proteomes" id="UP000801492"/>
    </source>
</evidence>
<proteinExistence type="predicted"/>
<name>A0A8K0D5S7_IGNLU</name>
<protein>
    <recommendedName>
        <fullName evidence="4">WAP domain-containing protein</fullName>
    </recommendedName>
</protein>
<organism evidence="2 3">
    <name type="scientific">Ignelater luminosus</name>
    <name type="common">Cucubano</name>
    <name type="synonym">Pyrophorus luminosus</name>
    <dbReference type="NCBI Taxonomy" id="2038154"/>
    <lineage>
        <taxon>Eukaryota</taxon>
        <taxon>Metazoa</taxon>
        <taxon>Ecdysozoa</taxon>
        <taxon>Arthropoda</taxon>
        <taxon>Hexapoda</taxon>
        <taxon>Insecta</taxon>
        <taxon>Pterygota</taxon>
        <taxon>Neoptera</taxon>
        <taxon>Endopterygota</taxon>
        <taxon>Coleoptera</taxon>
        <taxon>Polyphaga</taxon>
        <taxon>Elateriformia</taxon>
        <taxon>Elateroidea</taxon>
        <taxon>Elateridae</taxon>
        <taxon>Agrypninae</taxon>
        <taxon>Pyrophorini</taxon>
        <taxon>Ignelater</taxon>
    </lineage>
</organism>
<feature type="compositionally biased region" description="Low complexity" evidence="1">
    <location>
        <begin position="1"/>
        <end position="19"/>
    </location>
</feature>
<sequence>HNDPSTTTTSTSTVTSVTTPCPTLATPEPSRCPKTEVVSDKECETRRRFHPNPIRCDSDADCVSPFNVCCKDGCFNMTQICKTYRAELIS</sequence>
<dbReference type="OrthoDB" id="6781275at2759"/>
<gene>
    <name evidence="2" type="ORF">ILUMI_08685</name>
</gene>
<reference evidence="2" key="1">
    <citation type="submission" date="2019-08" db="EMBL/GenBank/DDBJ databases">
        <title>The genome of the North American firefly Photinus pyralis.</title>
        <authorList>
            <consortium name="Photinus pyralis genome working group"/>
            <person name="Fallon T.R."/>
            <person name="Sander Lower S.E."/>
            <person name="Weng J.-K."/>
        </authorList>
    </citation>
    <scope>NUCLEOTIDE SEQUENCE</scope>
    <source>
        <strain evidence="2">TRF0915ILg1</strain>
        <tissue evidence="2">Whole body</tissue>
    </source>
</reference>
<evidence type="ECO:0000256" key="1">
    <source>
        <dbReference type="SAM" id="MobiDB-lite"/>
    </source>
</evidence>
<dbReference type="EMBL" id="VTPC01004109">
    <property type="protein sequence ID" value="KAF2897486.1"/>
    <property type="molecule type" value="Genomic_DNA"/>
</dbReference>
<dbReference type="Proteomes" id="UP000801492">
    <property type="component" value="Unassembled WGS sequence"/>
</dbReference>
<comment type="caution">
    <text evidence="2">The sequence shown here is derived from an EMBL/GenBank/DDBJ whole genome shotgun (WGS) entry which is preliminary data.</text>
</comment>